<evidence type="ECO:0000313" key="3">
    <source>
        <dbReference type="Proteomes" id="UP000028781"/>
    </source>
</evidence>
<keyword evidence="1" id="KW-0472">Membrane</keyword>
<reference evidence="2 3" key="1">
    <citation type="journal article" date="2015" name="Int. J. Syst. Evol. Microbiol.">
        <title>M ethanocaldococcus bathoardescens sp. nov., a hyperthermophilic methanogen isolated from a volcanically active deep-sea hydrothermal vent.</title>
        <authorList>
            <person name="Stewart L.C."/>
            <person name="Jung J.H."/>
            <person name="Kim Y.T."/>
            <person name="Kwon S.W."/>
            <person name="Park C.S."/>
            <person name="Holden J.F."/>
        </authorList>
    </citation>
    <scope>NUCLEOTIDE SEQUENCE [LARGE SCALE GENOMIC DNA]</scope>
    <source>
        <strain evidence="2 3">JH146</strain>
    </source>
</reference>
<dbReference type="EMBL" id="CP009149">
    <property type="protein sequence ID" value="AIJ05805.1"/>
    <property type="molecule type" value="Genomic_DNA"/>
</dbReference>
<accession>A0A076LBM2</accession>
<keyword evidence="1" id="KW-1133">Transmembrane helix</keyword>
<dbReference type="Proteomes" id="UP000028781">
    <property type="component" value="Chromosome"/>
</dbReference>
<dbReference type="GeneID" id="24891569"/>
<protein>
    <submittedName>
        <fullName evidence="2">VAR1 protein isolog</fullName>
    </submittedName>
</protein>
<keyword evidence="3" id="KW-1185">Reference proteome</keyword>
<evidence type="ECO:0000313" key="2">
    <source>
        <dbReference type="EMBL" id="AIJ05805.1"/>
    </source>
</evidence>
<dbReference type="RefSeq" id="WP_236953650.1">
    <property type="nucleotide sequence ID" value="NZ_CP009149.1"/>
</dbReference>
<dbReference type="HOGENOM" id="CLU_1264574_0_0_2"/>
<sequence>MNYMKKIVLFLIINILPIAILGLYLCTNIGGAEDVKEVVENSPFKEFIYIDYKTLMILKDNADIQNIPAIYKETLIFINGIYIGNHGSIGIKVPLGFLIKYIPIGNFEYYNGVLIKNPNEFDLGKAEINDLINTVPSNYKDVLIYKKDYVIGIYYDLNSNKTYLVYVFKKSDNREIDTEKLKNELLQKTDAVDCNVIDMGNEIYVYQEFNGINLNLISNGIL</sequence>
<feature type="transmembrane region" description="Helical" evidence="1">
    <location>
        <begin position="7"/>
        <end position="25"/>
    </location>
</feature>
<dbReference type="STRING" id="1301915.JH146_0960"/>
<gene>
    <name evidence="2" type="ORF">JH146_0960</name>
</gene>
<keyword evidence="1" id="KW-0812">Transmembrane</keyword>
<proteinExistence type="predicted"/>
<dbReference type="KEGG" id="mjh:JH146_0960"/>
<name>A0A076LBM2_9EURY</name>
<dbReference type="AlphaFoldDB" id="A0A076LBM2"/>
<organism evidence="2 3">
    <name type="scientific">Methanocaldococcus bathoardescens</name>
    <dbReference type="NCBI Taxonomy" id="1301915"/>
    <lineage>
        <taxon>Archaea</taxon>
        <taxon>Methanobacteriati</taxon>
        <taxon>Methanobacteriota</taxon>
        <taxon>Methanomada group</taxon>
        <taxon>Methanococci</taxon>
        <taxon>Methanococcales</taxon>
        <taxon>Methanocaldococcaceae</taxon>
        <taxon>Methanocaldococcus</taxon>
    </lineage>
</organism>
<evidence type="ECO:0000256" key="1">
    <source>
        <dbReference type="SAM" id="Phobius"/>
    </source>
</evidence>